<dbReference type="PROSITE" id="PS50093">
    <property type="entry name" value="PKD"/>
    <property type="match status" value="1"/>
</dbReference>
<dbReference type="GO" id="GO:0005975">
    <property type="term" value="P:carbohydrate metabolic process"/>
    <property type="evidence" value="ECO:0007669"/>
    <property type="project" value="UniProtKB-ARBA"/>
</dbReference>
<protein>
    <recommendedName>
        <fullName evidence="2">PKD domain-containing protein</fullName>
    </recommendedName>
</protein>
<reference evidence="3 4" key="1">
    <citation type="journal article" date="2020" name="Front. Microbiol.">
        <title>Design of Bacterial Strain-Specific qPCR Assays Using NGS Data and Publicly Available Resources and Its Application to Track Biocontrol Strains.</title>
        <authorList>
            <person name="Hernandez I."/>
            <person name="Sant C."/>
            <person name="Martinez R."/>
            <person name="Fernandez C."/>
        </authorList>
    </citation>
    <scope>NUCLEOTIDE SEQUENCE [LARGE SCALE GENOMIC DNA]</scope>
    <source>
        <strain evidence="3 4">B24</strain>
    </source>
</reference>
<dbReference type="InterPro" id="IPR035986">
    <property type="entry name" value="PKD_dom_sf"/>
</dbReference>
<dbReference type="Pfam" id="PF00801">
    <property type="entry name" value="PKD"/>
    <property type="match status" value="1"/>
</dbReference>
<feature type="domain" description="PKD" evidence="2">
    <location>
        <begin position="134"/>
        <end position="187"/>
    </location>
</feature>
<dbReference type="Proteomes" id="UP000515708">
    <property type="component" value="Chromosome"/>
</dbReference>
<organism evidence="3 4">
    <name type="scientific">Microbacterium esteraromaticum</name>
    <dbReference type="NCBI Taxonomy" id="57043"/>
    <lineage>
        <taxon>Bacteria</taxon>
        <taxon>Bacillati</taxon>
        <taxon>Actinomycetota</taxon>
        <taxon>Actinomycetes</taxon>
        <taxon>Micrococcales</taxon>
        <taxon>Microbacteriaceae</taxon>
        <taxon>Microbacterium</taxon>
    </lineage>
</organism>
<evidence type="ECO:0000313" key="4">
    <source>
        <dbReference type="Proteomes" id="UP000515708"/>
    </source>
</evidence>
<feature type="compositionally biased region" description="Basic and acidic residues" evidence="1">
    <location>
        <begin position="10"/>
        <end position="25"/>
    </location>
</feature>
<name>A0A7D8ALQ3_9MICO</name>
<dbReference type="AlphaFoldDB" id="A0A7D8ALQ3"/>
<dbReference type="InterPro" id="IPR013783">
    <property type="entry name" value="Ig-like_fold"/>
</dbReference>
<feature type="region of interest" description="Disordered" evidence="1">
    <location>
        <begin position="1"/>
        <end position="43"/>
    </location>
</feature>
<sequence>MDVSGSASTRGHDKSKNRPSRDGGGGRDSSATIGYAPPPPSPFENCLVDWDSYRGCWQNSVPGEDADPEDGAESPGLPPITITDLASFSPAKGTILGEPDNLGVAGLPTNFVTEAAQHVRSGELFGFPIEVRFTPVSYTFHYGDGASETTSSPGTSWESLAQAQFTPTDTSHTYSERGTYDANVTIAYTAEIDLGVGWFPIDGQLDIPGPTQQIRIFEAHTALVARTCIEQPSAPGC</sequence>
<accession>A0A7D8ALQ3</accession>
<gene>
    <name evidence="3" type="ORF">FVO59_10545</name>
</gene>
<evidence type="ECO:0000259" key="2">
    <source>
        <dbReference type="PROSITE" id="PS50093"/>
    </source>
</evidence>
<evidence type="ECO:0000313" key="3">
    <source>
        <dbReference type="EMBL" id="QMU97607.1"/>
    </source>
</evidence>
<feature type="region of interest" description="Disordered" evidence="1">
    <location>
        <begin position="59"/>
        <end position="80"/>
    </location>
</feature>
<dbReference type="EMBL" id="CP043732">
    <property type="protein sequence ID" value="QMU97607.1"/>
    <property type="molecule type" value="Genomic_DNA"/>
</dbReference>
<proteinExistence type="predicted"/>
<dbReference type="SUPFAM" id="SSF49299">
    <property type="entry name" value="PKD domain"/>
    <property type="match status" value="1"/>
</dbReference>
<dbReference type="Gene3D" id="2.60.40.10">
    <property type="entry name" value="Immunoglobulins"/>
    <property type="match status" value="1"/>
</dbReference>
<evidence type="ECO:0000256" key="1">
    <source>
        <dbReference type="SAM" id="MobiDB-lite"/>
    </source>
</evidence>
<dbReference type="InterPro" id="IPR000601">
    <property type="entry name" value="PKD_dom"/>
</dbReference>